<evidence type="ECO:0000256" key="3">
    <source>
        <dbReference type="ARBA" id="ARBA00022670"/>
    </source>
</evidence>
<evidence type="ECO:0000256" key="5">
    <source>
        <dbReference type="ARBA" id="ARBA00022825"/>
    </source>
</evidence>
<dbReference type="CDD" id="cd07016">
    <property type="entry name" value="S14_ClpP_1"/>
    <property type="match status" value="1"/>
</dbReference>
<evidence type="ECO:0000256" key="6">
    <source>
        <dbReference type="RuleBase" id="RU003567"/>
    </source>
</evidence>
<dbReference type="PANTHER" id="PTHR10381">
    <property type="entry name" value="ATP-DEPENDENT CLP PROTEASE PROTEOLYTIC SUBUNIT"/>
    <property type="match status" value="1"/>
</dbReference>
<dbReference type="NCBIfam" id="NF045542">
    <property type="entry name" value="Clp_rel_HeadMat"/>
    <property type="match status" value="1"/>
</dbReference>
<reference evidence="8 9" key="1">
    <citation type="submission" date="2016-10" db="EMBL/GenBank/DDBJ databases">
        <authorList>
            <person name="de Groot N.N."/>
        </authorList>
    </citation>
    <scope>NUCLEOTIDE SEQUENCE [LARGE SCALE GENOMIC DNA]</scope>
    <source>
        <strain evidence="8 9">MT12</strain>
    </source>
</reference>
<keyword evidence="5" id="KW-0720">Serine protease</keyword>
<dbReference type="Pfam" id="PF00574">
    <property type="entry name" value="CLP_protease"/>
    <property type="match status" value="1"/>
</dbReference>
<sequence>MADLNRAGRAFARDLIAGDNIDRDSAWSFTADDGNTLLGDAGSDWANYGKHHLGIDTTENFDTKDHWKYPFAKDGKIYRSALVAIRQRSSSQKDKVVYDAAGALLDEIDGDTDSSQADAGKGPNAGGGVITVANRPPRIEVQPRSDLASSAPASPDCFSRWNPGIRAATADEPNVIEMFDVIGYDFWSGGGITAESVSSQLKSFSGQPVEVQINSPGGDMFEGIAIYNLLNQYPGKVTVKVMALAASAASVIAMAGDDVQIGQGAFIMIHNCWVMAIGNRNDMREVADYLEPFDQALCDIYVARTSMKANDVATYMDDETFIGAQQAIDEGFADTLLSQEKIKEDKKAAASSKSKIAALHIEAALVRRGHVPAAQARSMIVNAAGAGADGTPAVREIEKILTRNDGEHEGMSRGTFRALIRDLKSGTPAAAANQSDVMPGADVGSKPGAGQAELLTAIAAFRQVAKS</sequence>
<dbReference type="Gene3D" id="3.90.226.10">
    <property type="entry name" value="2-enoyl-CoA Hydratase, Chain A, domain 1"/>
    <property type="match status" value="1"/>
</dbReference>
<dbReference type="EMBL" id="FNTH01000001">
    <property type="protein sequence ID" value="SEB98775.1"/>
    <property type="molecule type" value="Genomic_DNA"/>
</dbReference>
<evidence type="ECO:0000313" key="9">
    <source>
        <dbReference type="Proteomes" id="UP000198992"/>
    </source>
</evidence>
<dbReference type="PRINTS" id="PR00127">
    <property type="entry name" value="CLPPROTEASEP"/>
</dbReference>
<name>A0A1H4NUS2_9BRAD</name>
<dbReference type="GO" id="GO:0006515">
    <property type="term" value="P:protein quality control for misfolded or incompletely synthesized proteins"/>
    <property type="evidence" value="ECO:0007669"/>
    <property type="project" value="TreeGrafter"/>
</dbReference>
<dbReference type="SUPFAM" id="SSF52096">
    <property type="entry name" value="ClpP/crotonase"/>
    <property type="match status" value="1"/>
</dbReference>
<accession>A0A1H4NUS2</accession>
<proteinExistence type="inferred from homology"/>
<dbReference type="AlphaFoldDB" id="A0A1H4NUS2"/>
<keyword evidence="4" id="KW-0378">Hydrolase</keyword>
<keyword evidence="2" id="KW-0963">Cytoplasm</keyword>
<dbReference type="Proteomes" id="UP000198992">
    <property type="component" value="Unassembled WGS sequence"/>
</dbReference>
<dbReference type="InterPro" id="IPR029045">
    <property type="entry name" value="ClpP/crotonase-like_dom_sf"/>
</dbReference>
<dbReference type="GO" id="GO:0004252">
    <property type="term" value="F:serine-type endopeptidase activity"/>
    <property type="evidence" value="ECO:0007669"/>
    <property type="project" value="InterPro"/>
</dbReference>
<dbReference type="PANTHER" id="PTHR10381:SF70">
    <property type="entry name" value="ATP-DEPENDENT CLP PROTEASE PROTEOLYTIC SUBUNIT"/>
    <property type="match status" value="1"/>
</dbReference>
<feature type="region of interest" description="Disordered" evidence="7">
    <location>
        <begin position="109"/>
        <end position="136"/>
    </location>
</feature>
<evidence type="ECO:0000256" key="4">
    <source>
        <dbReference type="ARBA" id="ARBA00022801"/>
    </source>
</evidence>
<dbReference type="OrthoDB" id="9806592at2"/>
<dbReference type="InterPro" id="IPR023562">
    <property type="entry name" value="ClpP/TepA"/>
</dbReference>
<evidence type="ECO:0000256" key="1">
    <source>
        <dbReference type="ARBA" id="ARBA00007039"/>
    </source>
</evidence>
<protein>
    <recommendedName>
        <fullName evidence="6">ATP-dependent Clp protease proteolytic subunit</fullName>
    </recommendedName>
</protein>
<dbReference type="GO" id="GO:0009368">
    <property type="term" value="C:endopeptidase Clp complex"/>
    <property type="evidence" value="ECO:0007669"/>
    <property type="project" value="TreeGrafter"/>
</dbReference>
<dbReference type="InterPro" id="IPR001907">
    <property type="entry name" value="ClpP"/>
</dbReference>
<dbReference type="GO" id="GO:0051117">
    <property type="term" value="F:ATPase binding"/>
    <property type="evidence" value="ECO:0007669"/>
    <property type="project" value="TreeGrafter"/>
</dbReference>
<keyword evidence="3 8" id="KW-0645">Protease</keyword>
<dbReference type="RefSeq" id="WP_092114325.1">
    <property type="nucleotide sequence ID" value="NZ_FNTH01000001.1"/>
</dbReference>
<evidence type="ECO:0000313" key="8">
    <source>
        <dbReference type="EMBL" id="SEB98775.1"/>
    </source>
</evidence>
<organism evidence="8 9">
    <name type="scientific">Bradyrhizobium erythrophlei</name>
    <dbReference type="NCBI Taxonomy" id="1437360"/>
    <lineage>
        <taxon>Bacteria</taxon>
        <taxon>Pseudomonadati</taxon>
        <taxon>Pseudomonadota</taxon>
        <taxon>Alphaproteobacteria</taxon>
        <taxon>Hyphomicrobiales</taxon>
        <taxon>Nitrobacteraceae</taxon>
        <taxon>Bradyrhizobium</taxon>
    </lineage>
</organism>
<evidence type="ECO:0000256" key="2">
    <source>
        <dbReference type="ARBA" id="ARBA00022490"/>
    </source>
</evidence>
<gene>
    <name evidence="8" type="ORF">SAMN05444164_0732</name>
</gene>
<evidence type="ECO:0000256" key="7">
    <source>
        <dbReference type="SAM" id="MobiDB-lite"/>
    </source>
</evidence>
<dbReference type="GO" id="GO:0004176">
    <property type="term" value="F:ATP-dependent peptidase activity"/>
    <property type="evidence" value="ECO:0007669"/>
    <property type="project" value="InterPro"/>
</dbReference>
<comment type="similarity">
    <text evidence="1 6">Belongs to the peptidase S14 family.</text>
</comment>